<proteinExistence type="predicted"/>
<dbReference type="InterPro" id="IPR050065">
    <property type="entry name" value="GlmU-like"/>
</dbReference>
<dbReference type="RefSeq" id="WP_064123418.1">
    <property type="nucleotide sequence ID" value="NZ_CP015243.1"/>
</dbReference>
<dbReference type="PANTHER" id="PTHR43584">
    <property type="entry name" value="NUCLEOTIDYL TRANSFERASE"/>
    <property type="match status" value="1"/>
</dbReference>
<dbReference type="InterPro" id="IPR005835">
    <property type="entry name" value="NTP_transferase_dom"/>
</dbReference>
<evidence type="ECO:0000259" key="3">
    <source>
        <dbReference type="Pfam" id="PF00483"/>
    </source>
</evidence>
<protein>
    <submittedName>
        <fullName evidence="4">Mannose-1-phosphate guanylyltransferase</fullName>
    </submittedName>
</protein>
<evidence type="ECO:0000313" key="5">
    <source>
        <dbReference type="Proteomes" id="UP000077875"/>
    </source>
</evidence>
<dbReference type="CDD" id="cd06422">
    <property type="entry name" value="NTP_transferase_like_1"/>
    <property type="match status" value="1"/>
</dbReference>
<keyword evidence="1 4" id="KW-0808">Transferase</keyword>
<dbReference type="SUPFAM" id="SSF53448">
    <property type="entry name" value="Nucleotide-diphospho-sugar transferases"/>
    <property type="match status" value="1"/>
</dbReference>
<dbReference type="PANTHER" id="PTHR43584:SF8">
    <property type="entry name" value="N-ACETYLMURAMATE ALPHA-1-PHOSPHATE URIDYLYLTRANSFERASE"/>
    <property type="match status" value="1"/>
</dbReference>
<accession>A0A172YHG3</accession>
<feature type="domain" description="Nucleotidyl transferase" evidence="3">
    <location>
        <begin position="3"/>
        <end position="121"/>
    </location>
</feature>
<keyword evidence="5" id="KW-1185">Reference proteome</keyword>
<dbReference type="InterPro" id="IPR054790">
    <property type="entry name" value="MurU"/>
</dbReference>
<dbReference type="EMBL" id="CP015243">
    <property type="protein sequence ID" value="ANF58552.1"/>
    <property type="molecule type" value="Genomic_DNA"/>
</dbReference>
<dbReference type="Proteomes" id="UP000077875">
    <property type="component" value="Chromosome"/>
</dbReference>
<dbReference type="Pfam" id="PF00483">
    <property type="entry name" value="NTP_transferase"/>
    <property type="match status" value="1"/>
</dbReference>
<dbReference type="GO" id="GO:0016779">
    <property type="term" value="F:nucleotidyltransferase activity"/>
    <property type="evidence" value="ECO:0007669"/>
    <property type="project" value="UniProtKB-KW"/>
</dbReference>
<evidence type="ECO:0000256" key="1">
    <source>
        <dbReference type="ARBA" id="ARBA00022679"/>
    </source>
</evidence>
<reference evidence="4 5" key="1">
    <citation type="submission" date="2016-04" db="EMBL/GenBank/DDBJ databases">
        <title>Complete Genome Sequence of Halotalea alkalilenta IHB B 13600.</title>
        <authorList>
            <person name="Swarnkar M.K."/>
            <person name="Sharma A."/>
            <person name="Kaushal K."/>
            <person name="Soni R."/>
            <person name="Rana S."/>
            <person name="Singh A.K."/>
            <person name="Gulati A."/>
        </authorList>
    </citation>
    <scope>NUCLEOTIDE SEQUENCE [LARGE SCALE GENOMIC DNA]</scope>
    <source>
        <strain evidence="4 5">IHB B 13600</strain>
    </source>
</reference>
<sequence>MRAMILAAGRGSRMAPLTDDCPKPLLEAGGKPLIVHQIERLRRIGVTELVINVSYLAERLIDRLGDGTALGVDIRWSVEPEPLETAGGIRQALGLLGDAPFLLVNGDVWSDFPLERLTAPLERDLARLVMIPEAAHHPSGDFHLTGTGRLRLEGEPKRVYAGIALIDPELCAALAPGEKRKLVEPLRQAISDDRVGGVLHRGEWLDVGTPERLGELDARLRGIDRA</sequence>
<dbReference type="AlphaFoldDB" id="A0A172YHG3"/>
<dbReference type="KEGG" id="haa:A5892_14610"/>
<organism evidence="4 5">
    <name type="scientific">Halotalea alkalilenta</name>
    <dbReference type="NCBI Taxonomy" id="376489"/>
    <lineage>
        <taxon>Bacteria</taxon>
        <taxon>Pseudomonadati</taxon>
        <taxon>Pseudomonadota</taxon>
        <taxon>Gammaproteobacteria</taxon>
        <taxon>Oceanospirillales</taxon>
        <taxon>Halomonadaceae</taxon>
        <taxon>Halotalea</taxon>
    </lineage>
</organism>
<dbReference type="Gene3D" id="3.90.550.10">
    <property type="entry name" value="Spore Coat Polysaccharide Biosynthesis Protein SpsA, Chain A"/>
    <property type="match status" value="1"/>
</dbReference>
<dbReference type="NCBIfam" id="NF045761">
    <property type="entry name" value="NAMPUrTaseMurU"/>
    <property type="match status" value="1"/>
</dbReference>
<keyword evidence="2 4" id="KW-0548">Nucleotidyltransferase</keyword>
<name>A0A172YHG3_9GAMM</name>
<evidence type="ECO:0000256" key="2">
    <source>
        <dbReference type="ARBA" id="ARBA00022695"/>
    </source>
</evidence>
<evidence type="ECO:0000313" key="4">
    <source>
        <dbReference type="EMBL" id="ANF58552.1"/>
    </source>
</evidence>
<dbReference type="InterPro" id="IPR029044">
    <property type="entry name" value="Nucleotide-diphossugar_trans"/>
</dbReference>
<gene>
    <name evidence="4" type="ORF">A5892_14610</name>
</gene>
<dbReference type="STRING" id="376489.A5892_14610"/>